<dbReference type="EMBL" id="KN818365">
    <property type="protein sequence ID" value="KIL57569.1"/>
    <property type="molecule type" value="Genomic_DNA"/>
</dbReference>
<accession>A0A0C2SU61</accession>
<dbReference type="AlphaFoldDB" id="A0A0C2SU61"/>
<proteinExistence type="predicted"/>
<name>A0A0C2SU61_AMAMK</name>
<gene>
    <name evidence="1" type="ORF">M378DRAFT_171636</name>
</gene>
<reference evidence="1 2" key="1">
    <citation type="submission" date="2014-04" db="EMBL/GenBank/DDBJ databases">
        <title>Evolutionary Origins and Diversification of the Mycorrhizal Mutualists.</title>
        <authorList>
            <consortium name="DOE Joint Genome Institute"/>
            <consortium name="Mycorrhizal Genomics Consortium"/>
            <person name="Kohler A."/>
            <person name="Kuo A."/>
            <person name="Nagy L.G."/>
            <person name="Floudas D."/>
            <person name="Copeland A."/>
            <person name="Barry K.W."/>
            <person name="Cichocki N."/>
            <person name="Veneault-Fourrey C."/>
            <person name="LaButti K."/>
            <person name="Lindquist E.A."/>
            <person name="Lipzen A."/>
            <person name="Lundell T."/>
            <person name="Morin E."/>
            <person name="Murat C."/>
            <person name="Riley R."/>
            <person name="Ohm R."/>
            <person name="Sun H."/>
            <person name="Tunlid A."/>
            <person name="Henrissat B."/>
            <person name="Grigoriev I.V."/>
            <person name="Hibbett D.S."/>
            <person name="Martin F."/>
        </authorList>
    </citation>
    <scope>NUCLEOTIDE SEQUENCE [LARGE SCALE GENOMIC DNA]</scope>
    <source>
        <strain evidence="1 2">Koide BX008</strain>
    </source>
</reference>
<protein>
    <submittedName>
        <fullName evidence="1">Uncharacterized protein</fullName>
    </submittedName>
</protein>
<evidence type="ECO:0000313" key="1">
    <source>
        <dbReference type="EMBL" id="KIL57569.1"/>
    </source>
</evidence>
<dbReference type="InParanoid" id="A0A0C2SU61"/>
<dbReference type="Proteomes" id="UP000054549">
    <property type="component" value="Unassembled WGS sequence"/>
</dbReference>
<keyword evidence="2" id="KW-1185">Reference proteome</keyword>
<organism evidence="1 2">
    <name type="scientific">Amanita muscaria (strain Koide BX008)</name>
    <dbReference type="NCBI Taxonomy" id="946122"/>
    <lineage>
        <taxon>Eukaryota</taxon>
        <taxon>Fungi</taxon>
        <taxon>Dikarya</taxon>
        <taxon>Basidiomycota</taxon>
        <taxon>Agaricomycotina</taxon>
        <taxon>Agaricomycetes</taxon>
        <taxon>Agaricomycetidae</taxon>
        <taxon>Agaricales</taxon>
        <taxon>Pluteineae</taxon>
        <taxon>Amanitaceae</taxon>
        <taxon>Amanita</taxon>
    </lineage>
</organism>
<evidence type="ECO:0000313" key="2">
    <source>
        <dbReference type="Proteomes" id="UP000054549"/>
    </source>
</evidence>
<dbReference type="HOGENOM" id="CLU_2704300_0_0_1"/>
<sequence length="73" mass="8506">MSDSLSLESMIRKWKSSTSLFNRSTGKSLPGSPSYLKMPKRIQRKIPIRSLCYSVHRYGFSKSSHYRVTHLNR</sequence>